<dbReference type="RefSeq" id="WP_150418035.1">
    <property type="nucleotide sequence ID" value="NZ_VYRZ01000001.1"/>
</dbReference>
<accession>A0A5J5ITP1</accession>
<feature type="transmembrane region" description="Helical" evidence="1">
    <location>
        <begin position="115"/>
        <end position="136"/>
    </location>
</feature>
<keyword evidence="1" id="KW-1133">Transmembrane helix</keyword>
<evidence type="ECO:0000313" key="3">
    <source>
        <dbReference type="Proteomes" id="UP000327039"/>
    </source>
</evidence>
<dbReference type="Proteomes" id="UP000327039">
    <property type="component" value="Unassembled WGS sequence"/>
</dbReference>
<sequence>MAPASRLSTRVLLVCAAIGVATGLLGGIEGWLAAPVIAAAPILYGFVLGVHVLPGIVAQEVLRLPWVALVSHLIAALASAAVAPPYTFRFLGTALLFGALQEGVAALVRYRSWAPWRFFVSAVVIGLVVALAVFFIADLGALALWAQIVYLTLAVLGPVVWTAIGLGVGAGLRRAGVARR</sequence>
<keyword evidence="3" id="KW-1185">Reference proteome</keyword>
<name>A0A5J5ITP1_9MICO</name>
<proteinExistence type="predicted"/>
<organism evidence="2 3">
    <name type="scientific">Microbacterium radiodurans</name>
    <dbReference type="NCBI Taxonomy" id="661398"/>
    <lineage>
        <taxon>Bacteria</taxon>
        <taxon>Bacillati</taxon>
        <taxon>Actinomycetota</taxon>
        <taxon>Actinomycetes</taxon>
        <taxon>Micrococcales</taxon>
        <taxon>Microbacteriaceae</taxon>
        <taxon>Microbacterium</taxon>
    </lineage>
</organism>
<dbReference type="EMBL" id="VYRZ01000001">
    <property type="protein sequence ID" value="KAA9089403.1"/>
    <property type="molecule type" value="Genomic_DNA"/>
</dbReference>
<dbReference type="AlphaFoldDB" id="A0A5J5ITP1"/>
<comment type="caution">
    <text evidence="2">The sequence shown here is derived from an EMBL/GenBank/DDBJ whole genome shotgun (WGS) entry which is preliminary data.</text>
</comment>
<protein>
    <submittedName>
        <fullName evidence="2">Acyl esterase</fullName>
    </submittedName>
</protein>
<evidence type="ECO:0000256" key="1">
    <source>
        <dbReference type="SAM" id="Phobius"/>
    </source>
</evidence>
<dbReference type="OrthoDB" id="3292509at2"/>
<dbReference type="InterPro" id="IPR017195">
    <property type="entry name" value="ABC_thiamin-permease_prd"/>
</dbReference>
<feature type="transmembrane region" description="Helical" evidence="1">
    <location>
        <begin position="64"/>
        <end position="82"/>
    </location>
</feature>
<keyword evidence="1" id="KW-0812">Transmembrane</keyword>
<feature type="transmembrane region" description="Helical" evidence="1">
    <location>
        <begin position="148"/>
        <end position="172"/>
    </location>
</feature>
<evidence type="ECO:0000313" key="2">
    <source>
        <dbReference type="EMBL" id="KAA9089403.1"/>
    </source>
</evidence>
<reference evidence="3" key="1">
    <citation type="submission" date="2019-09" db="EMBL/GenBank/DDBJ databases">
        <title>Mumia zhuanghuii sp. nov. isolated from the intestinal contents of plateau pika (Ochotona curzoniae) in the Qinghai-Tibet plateau of China.</title>
        <authorList>
            <person name="Tian Z."/>
        </authorList>
    </citation>
    <scope>NUCLEOTIDE SEQUENCE [LARGE SCALE GENOMIC DNA]</scope>
    <source>
        <strain evidence="3">DSM 25564</strain>
    </source>
</reference>
<dbReference type="Pfam" id="PF09819">
    <property type="entry name" value="ABC_cobalt"/>
    <property type="match status" value="1"/>
</dbReference>
<keyword evidence="1" id="KW-0472">Membrane</keyword>
<gene>
    <name evidence="2" type="ORF">F6B42_02650</name>
</gene>
<feature type="transmembrane region" description="Helical" evidence="1">
    <location>
        <begin position="36"/>
        <end position="57"/>
    </location>
</feature>
<feature type="transmembrane region" description="Helical" evidence="1">
    <location>
        <begin position="88"/>
        <end position="108"/>
    </location>
</feature>